<protein>
    <submittedName>
        <fullName evidence="4">Uncharacterized protein</fullName>
    </submittedName>
</protein>
<sequence>MALESFFRDRVYAVSGGASGIGLATTQLLLKYGAKVSVGDINMPENLLADLAREIPHTTAPATDTPAEAAEKSKYILLKKVDVRSREDVESWIAETVERFGTLDGAANLAGTIPQDHNIGGIEDVDDEQWRFVFDVNVHGMMNCLRAQLKYIGRDGKDGRRREGGAVVTAGSGLSLEGREYTTAYTASKHAVLGMTRCVAKEVGKRGVRVNCVAPGFTNTPLMKQSMAISEGSASAEDFSSTALGRMAQPVEIADTIVYLLSDKATFVTGACISVDGGWHC</sequence>
<dbReference type="GeneID" id="30006926"/>
<reference evidence="4 5" key="1">
    <citation type="submission" date="2016-04" db="EMBL/GenBank/DDBJ databases">
        <title>Draft genome of Fonsecaea erecta CBS 125763.</title>
        <authorList>
            <person name="Weiss V.A."/>
            <person name="Vicente V.A."/>
            <person name="Raittz R.T."/>
            <person name="Moreno L.F."/>
            <person name="De Souza E.M."/>
            <person name="Pedrosa F.O."/>
            <person name="Steffens M.B."/>
            <person name="Faoro H."/>
            <person name="Tadra-Sfeir M.Z."/>
            <person name="Najafzadeh M.J."/>
            <person name="Felipe M.S."/>
            <person name="Teixeira M."/>
            <person name="Sun J."/>
            <person name="Xi L."/>
            <person name="Gomes R."/>
            <person name="De Azevedo C.M."/>
            <person name="Salgado C.G."/>
            <person name="Da Silva M.B."/>
            <person name="Nascimento M.F."/>
            <person name="Queiroz-Telles F."/>
            <person name="Attili D.S."/>
            <person name="Gorbushina A."/>
        </authorList>
    </citation>
    <scope>NUCLEOTIDE SEQUENCE [LARGE SCALE GENOMIC DNA]</scope>
    <source>
        <strain evidence="4 5">CBS 125763</strain>
    </source>
</reference>
<dbReference type="PANTHER" id="PTHR24321:SF8">
    <property type="entry name" value="ESTRADIOL 17-BETA-DEHYDROGENASE 8-RELATED"/>
    <property type="match status" value="1"/>
</dbReference>
<dbReference type="CDD" id="cd05233">
    <property type="entry name" value="SDR_c"/>
    <property type="match status" value="1"/>
</dbReference>
<dbReference type="FunFam" id="3.40.50.720:FF:000084">
    <property type="entry name" value="Short-chain dehydrogenase reductase"/>
    <property type="match status" value="1"/>
</dbReference>
<keyword evidence="2" id="KW-0521">NADP</keyword>
<dbReference type="RefSeq" id="XP_018696896.1">
    <property type="nucleotide sequence ID" value="XM_018834272.1"/>
</dbReference>
<dbReference type="STRING" id="1367422.A0A178ZUV5"/>
<dbReference type="InterPro" id="IPR036291">
    <property type="entry name" value="NAD(P)-bd_dom_sf"/>
</dbReference>
<gene>
    <name evidence="4" type="ORF">AYL99_02756</name>
</gene>
<dbReference type="SUPFAM" id="SSF51735">
    <property type="entry name" value="NAD(P)-binding Rossmann-fold domains"/>
    <property type="match status" value="1"/>
</dbReference>
<dbReference type="OrthoDB" id="1669814at2759"/>
<evidence type="ECO:0000256" key="2">
    <source>
        <dbReference type="ARBA" id="ARBA00022857"/>
    </source>
</evidence>
<dbReference type="PRINTS" id="PR00081">
    <property type="entry name" value="GDHRDH"/>
</dbReference>
<evidence type="ECO:0000313" key="5">
    <source>
        <dbReference type="Proteomes" id="UP000078343"/>
    </source>
</evidence>
<name>A0A178ZUV5_9EURO</name>
<dbReference type="Pfam" id="PF13561">
    <property type="entry name" value="adh_short_C2"/>
    <property type="match status" value="1"/>
</dbReference>
<evidence type="ECO:0000256" key="1">
    <source>
        <dbReference type="ARBA" id="ARBA00006484"/>
    </source>
</evidence>
<evidence type="ECO:0000313" key="4">
    <source>
        <dbReference type="EMBL" id="OAP63529.1"/>
    </source>
</evidence>
<dbReference type="Proteomes" id="UP000078343">
    <property type="component" value="Unassembled WGS sequence"/>
</dbReference>
<accession>A0A178ZUV5</accession>
<dbReference type="InterPro" id="IPR002347">
    <property type="entry name" value="SDR_fam"/>
</dbReference>
<keyword evidence="5" id="KW-1185">Reference proteome</keyword>
<proteinExistence type="inferred from homology"/>
<dbReference type="InterPro" id="IPR020904">
    <property type="entry name" value="Sc_DH/Rdtase_CS"/>
</dbReference>
<evidence type="ECO:0000256" key="3">
    <source>
        <dbReference type="ARBA" id="ARBA00023002"/>
    </source>
</evidence>
<dbReference type="Gene3D" id="3.40.50.720">
    <property type="entry name" value="NAD(P)-binding Rossmann-like Domain"/>
    <property type="match status" value="1"/>
</dbReference>
<keyword evidence="3" id="KW-0560">Oxidoreductase</keyword>
<dbReference type="PRINTS" id="PR00080">
    <property type="entry name" value="SDRFAMILY"/>
</dbReference>
<comment type="caution">
    <text evidence="4">The sequence shown here is derived from an EMBL/GenBank/DDBJ whole genome shotgun (WGS) entry which is preliminary data.</text>
</comment>
<dbReference type="PROSITE" id="PS00061">
    <property type="entry name" value="ADH_SHORT"/>
    <property type="match status" value="1"/>
</dbReference>
<organism evidence="4 5">
    <name type="scientific">Fonsecaea erecta</name>
    <dbReference type="NCBI Taxonomy" id="1367422"/>
    <lineage>
        <taxon>Eukaryota</taxon>
        <taxon>Fungi</taxon>
        <taxon>Dikarya</taxon>
        <taxon>Ascomycota</taxon>
        <taxon>Pezizomycotina</taxon>
        <taxon>Eurotiomycetes</taxon>
        <taxon>Chaetothyriomycetidae</taxon>
        <taxon>Chaetothyriales</taxon>
        <taxon>Herpotrichiellaceae</taxon>
        <taxon>Fonsecaea</taxon>
    </lineage>
</organism>
<dbReference type="AlphaFoldDB" id="A0A178ZUV5"/>
<dbReference type="GO" id="GO:0016491">
    <property type="term" value="F:oxidoreductase activity"/>
    <property type="evidence" value="ECO:0007669"/>
    <property type="project" value="UniProtKB-KW"/>
</dbReference>
<dbReference type="PANTHER" id="PTHR24321">
    <property type="entry name" value="DEHYDROGENASES, SHORT CHAIN"/>
    <property type="match status" value="1"/>
</dbReference>
<comment type="similarity">
    <text evidence="1">Belongs to the short-chain dehydrogenases/reductases (SDR) family.</text>
</comment>
<dbReference type="EMBL" id="LVYI01000002">
    <property type="protein sequence ID" value="OAP63529.1"/>
    <property type="molecule type" value="Genomic_DNA"/>
</dbReference>